<gene>
    <name evidence="1" type="ORF">NQ176_g5930</name>
</gene>
<dbReference type="Proteomes" id="UP001143910">
    <property type="component" value="Unassembled WGS sequence"/>
</dbReference>
<organism evidence="1 2">
    <name type="scientific">Zarea fungicola</name>
    <dbReference type="NCBI Taxonomy" id="93591"/>
    <lineage>
        <taxon>Eukaryota</taxon>
        <taxon>Fungi</taxon>
        <taxon>Dikarya</taxon>
        <taxon>Ascomycota</taxon>
        <taxon>Pezizomycotina</taxon>
        <taxon>Sordariomycetes</taxon>
        <taxon>Hypocreomycetidae</taxon>
        <taxon>Hypocreales</taxon>
        <taxon>Cordycipitaceae</taxon>
        <taxon>Zarea</taxon>
    </lineage>
</organism>
<reference evidence="1" key="1">
    <citation type="submission" date="2022-08" db="EMBL/GenBank/DDBJ databases">
        <title>Genome Sequence of Lecanicillium fungicola.</title>
        <authorList>
            <person name="Buettner E."/>
        </authorList>
    </citation>
    <scope>NUCLEOTIDE SEQUENCE</scope>
    <source>
        <strain evidence="1">Babe33</strain>
    </source>
</reference>
<proteinExistence type="predicted"/>
<evidence type="ECO:0000313" key="2">
    <source>
        <dbReference type="Proteomes" id="UP001143910"/>
    </source>
</evidence>
<name>A0ACC1N6R2_9HYPO</name>
<dbReference type="EMBL" id="JANJQO010000798">
    <property type="protein sequence ID" value="KAJ2974683.1"/>
    <property type="molecule type" value="Genomic_DNA"/>
</dbReference>
<accession>A0ACC1N6R2</accession>
<comment type="caution">
    <text evidence="1">The sequence shown here is derived from an EMBL/GenBank/DDBJ whole genome shotgun (WGS) entry which is preliminary data.</text>
</comment>
<sequence>MDVQGSSDSHVHGNNCRWQLYFPYLSALAVLILASHVVWNYQKLSGFRGSPWAAVSSIPHRLAIFSGNSHLFYAQTNQKYGPIARVAPNILVTSSPDVWAHVNNTAGYKRSDWYYNAVRLEHRRDNVFSQTDNAKHDFRRKQMAPGYSGRENSHLEDSIDECLDQFLTLIQTKYMSNDHETIPIDMGRKVQFFTLDVISKIGLGTAFGMLQADKDIDDYLQSSEEGLSTLNTALALGVSWLTASGR</sequence>
<protein>
    <submittedName>
        <fullName evidence="1">Uncharacterized protein</fullName>
    </submittedName>
</protein>
<evidence type="ECO:0000313" key="1">
    <source>
        <dbReference type="EMBL" id="KAJ2974683.1"/>
    </source>
</evidence>
<keyword evidence="2" id="KW-1185">Reference proteome</keyword>